<dbReference type="Proteomes" id="UP000009073">
    <property type="component" value="Chromosome"/>
</dbReference>
<organism evidence="1 2">
    <name type="scientific">Tolumonas auensis (strain DSM 9187 / NBRC 110442 / TA 4)</name>
    <dbReference type="NCBI Taxonomy" id="595494"/>
    <lineage>
        <taxon>Bacteria</taxon>
        <taxon>Pseudomonadati</taxon>
        <taxon>Pseudomonadota</taxon>
        <taxon>Gammaproteobacteria</taxon>
        <taxon>Aeromonadales</taxon>
        <taxon>Aeromonadaceae</taxon>
        <taxon>Tolumonas</taxon>
    </lineage>
</organism>
<reference evidence="1 2" key="2">
    <citation type="journal article" date="2011" name="Stand. Genomic Sci.">
        <title>Complete genome sequence of Tolumonas auensis type strain (TA 4).</title>
        <authorList>
            <person name="Chertkov O."/>
            <person name="Copeland A."/>
            <person name="Lucas S."/>
            <person name="Lapidus A."/>
            <person name="Berry K.W."/>
            <person name="Detter J.C."/>
            <person name="Del Rio T.G."/>
            <person name="Hammon N."/>
            <person name="Dalin E."/>
            <person name="Tice H."/>
            <person name="Pitluck S."/>
            <person name="Richardson P."/>
            <person name="Bruce D."/>
            <person name="Goodwin L."/>
            <person name="Han C."/>
            <person name="Tapia R."/>
            <person name="Saunders E."/>
            <person name="Schmutz J."/>
            <person name="Brettin T."/>
            <person name="Larimer F."/>
            <person name="Land M."/>
            <person name="Hauser L."/>
            <person name="Spring S."/>
            <person name="Rohde M."/>
            <person name="Kyrpides N.C."/>
            <person name="Ivanova N."/>
            <person name="Goker M."/>
            <person name="Beller H.R."/>
            <person name="Klenk H.P."/>
            <person name="Woyke T."/>
        </authorList>
    </citation>
    <scope>NUCLEOTIDE SEQUENCE [LARGE SCALE GENOMIC DNA]</scope>
    <source>
        <strain evidence="2">DSM 9187 / TA4</strain>
    </source>
</reference>
<accession>C4LFV9</accession>
<dbReference type="EMBL" id="CP001616">
    <property type="protein sequence ID" value="ACQ93476.1"/>
    <property type="molecule type" value="Genomic_DNA"/>
</dbReference>
<evidence type="ECO:0000313" key="2">
    <source>
        <dbReference type="Proteomes" id="UP000009073"/>
    </source>
</evidence>
<gene>
    <name evidence="1" type="ordered locus">Tola_1869</name>
</gene>
<reference evidence="2" key="1">
    <citation type="submission" date="2009-05" db="EMBL/GenBank/DDBJ databases">
        <title>Complete sequence of Tolumonas auensis DSM 9187.</title>
        <authorList>
            <consortium name="US DOE Joint Genome Institute"/>
            <person name="Lucas S."/>
            <person name="Copeland A."/>
            <person name="Lapidus A."/>
            <person name="Glavina del Rio T."/>
            <person name="Tice H."/>
            <person name="Bruce D."/>
            <person name="Goodwin L."/>
            <person name="Pitluck S."/>
            <person name="Chertkov O."/>
            <person name="Brettin T."/>
            <person name="Detter J.C."/>
            <person name="Han C."/>
            <person name="Larimer F."/>
            <person name="Land M."/>
            <person name="Hauser L."/>
            <person name="Kyrpides N."/>
            <person name="Mikhailova N."/>
            <person name="Spring S."/>
            <person name="Beller H."/>
        </authorList>
    </citation>
    <scope>NUCLEOTIDE SEQUENCE [LARGE SCALE GENOMIC DNA]</scope>
    <source>
        <strain evidence="2">DSM 9187 / TA4</strain>
    </source>
</reference>
<name>C4LFV9_TOLAT</name>
<evidence type="ECO:0000313" key="1">
    <source>
        <dbReference type="EMBL" id="ACQ93476.1"/>
    </source>
</evidence>
<dbReference type="HOGENOM" id="CLU_1824476_0_0_6"/>
<protein>
    <submittedName>
        <fullName evidence="1">Uncharacterized protein</fullName>
    </submittedName>
</protein>
<dbReference type="KEGG" id="tau:Tola_1869"/>
<sequence>MGTTFRVIEERQMKRILALAILLSGGLLGGVGSTFAATDEQCVSDCLSAMRQCQGDKPEIDENCASESRACAAGCTNSDEGKTYSFYCRMEALTENGPVINDGTCVGNSGETYDAQLSGCQREFAPSGISAISYSVDCTPN</sequence>
<dbReference type="AlphaFoldDB" id="C4LFV9"/>
<proteinExistence type="predicted"/>
<keyword evidence="2" id="KW-1185">Reference proteome</keyword>